<dbReference type="Gene3D" id="2.60.40.10">
    <property type="entry name" value="Immunoglobulins"/>
    <property type="match status" value="1"/>
</dbReference>
<dbReference type="Pfam" id="PF00703">
    <property type="entry name" value="Glyco_hydro_2"/>
    <property type="match status" value="1"/>
</dbReference>
<dbReference type="InterPro" id="IPR006103">
    <property type="entry name" value="Glyco_hydro_2_cat"/>
</dbReference>
<dbReference type="GO" id="GO:0005975">
    <property type="term" value="P:carbohydrate metabolic process"/>
    <property type="evidence" value="ECO:0007669"/>
    <property type="project" value="InterPro"/>
</dbReference>
<reference evidence="8 9" key="1">
    <citation type="journal article" date="2012" name="PLoS Pathog.">
        <title>Diverse lifestyles and strategies of plant pathogenesis encoded in the genomes of eighteen Dothideomycetes fungi.</title>
        <authorList>
            <person name="Ohm R.A."/>
            <person name="Feau N."/>
            <person name="Henrissat B."/>
            <person name="Schoch C.L."/>
            <person name="Horwitz B.A."/>
            <person name="Barry K.W."/>
            <person name="Condon B.J."/>
            <person name="Copeland A.C."/>
            <person name="Dhillon B."/>
            <person name="Glaser F."/>
            <person name="Hesse C.N."/>
            <person name="Kosti I."/>
            <person name="LaButti K."/>
            <person name="Lindquist E.A."/>
            <person name="Lucas S."/>
            <person name="Salamov A.A."/>
            <person name="Bradshaw R.E."/>
            <person name="Ciuffetti L."/>
            <person name="Hamelin R.C."/>
            <person name="Kema G.H.J."/>
            <person name="Lawrence C."/>
            <person name="Scott J.A."/>
            <person name="Spatafora J.W."/>
            <person name="Turgeon B.G."/>
            <person name="de Wit P.J.G.M."/>
            <person name="Zhong S."/>
            <person name="Goodwin S.B."/>
            <person name="Grigoriev I.V."/>
        </authorList>
    </citation>
    <scope>NUCLEOTIDE SEQUENCE [LARGE SCALE GENOMIC DNA]</scope>
    <source>
        <strain evidence="8 9">SO2202</strain>
    </source>
</reference>
<feature type="domain" description="Glycoside hydrolase family 2 catalytic" evidence="6">
    <location>
        <begin position="363"/>
        <end position="492"/>
    </location>
</feature>
<dbReference type="AlphaFoldDB" id="M3C5D0"/>
<evidence type="ECO:0000259" key="6">
    <source>
        <dbReference type="Pfam" id="PF02836"/>
    </source>
</evidence>
<dbReference type="InterPro" id="IPR006104">
    <property type="entry name" value="Glyco_hydro_2_N"/>
</dbReference>
<dbReference type="OMA" id="PQCGSPF"/>
<feature type="domain" description="Glycoside hydrolase family 2 immunoglobulin-like beta-sandwich" evidence="5">
    <location>
        <begin position="240"/>
        <end position="321"/>
    </location>
</feature>
<dbReference type="InterPro" id="IPR008979">
    <property type="entry name" value="Galactose-bd-like_sf"/>
</dbReference>
<accession>M3C5D0</accession>
<evidence type="ECO:0000313" key="8">
    <source>
        <dbReference type="EMBL" id="EMF15461.1"/>
    </source>
</evidence>
<gene>
    <name evidence="8" type="ORF">SEPMUDRAFT_60316</name>
</gene>
<dbReference type="STRING" id="692275.M3C5D0"/>
<dbReference type="GeneID" id="27906657"/>
<keyword evidence="2 8" id="KW-0378">Hydrolase</keyword>
<evidence type="ECO:0000256" key="2">
    <source>
        <dbReference type="ARBA" id="ARBA00022801"/>
    </source>
</evidence>
<dbReference type="InterPro" id="IPR036156">
    <property type="entry name" value="Beta-gal/glucu_dom_sf"/>
</dbReference>
<dbReference type="SUPFAM" id="SSF51445">
    <property type="entry name" value="(Trans)glycosidases"/>
    <property type="match status" value="1"/>
</dbReference>
<dbReference type="SUPFAM" id="SSF49785">
    <property type="entry name" value="Galactose-binding domain-like"/>
    <property type="match status" value="1"/>
</dbReference>
<keyword evidence="4" id="KW-0732">Signal</keyword>
<evidence type="ECO:0000256" key="3">
    <source>
        <dbReference type="ARBA" id="ARBA00023295"/>
    </source>
</evidence>
<evidence type="ECO:0000256" key="4">
    <source>
        <dbReference type="SAM" id="SignalP"/>
    </source>
</evidence>
<dbReference type="InterPro" id="IPR017853">
    <property type="entry name" value="GH"/>
</dbReference>
<proteinExistence type="inferred from homology"/>
<dbReference type="InterPro" id="IPR013783">
    <property type="entry name" value="Ig-like_fold"/>
</dbReference>
<dbReference type="GO" id="GO:0004553">
    <property type="term" value="F:hydrolase activity, hydrolyzing O-glycosyl compounds"/>
    <property type="evidence" value="ECO:0007669"/>
    <property type="project" value="InterPro"/>
</dbReference>
<dbReference type="PANTHER" id="PTHR42732">
    <property type="entry name" value="BETA-GALACTOSIDASE"/>
    <property type="match status" value="1"/>
</dbReference>
<dbReference type="Gene3D" id="3.20.20.80">
    <property type="entry name" value="Glycosidases"/>
    <property type="match status" value="1"/>
</dbReference>
<evidence type="ECO:0000259" key="7">
    <source>
        <dbReference type="Pfam" id="PF02837"/>
    </source>
</evidence>
<organism evidence="8 9">
    <name type="scientific">Sphaerulina musiva (strain SO2202)</name>
    <name type="common">Poplar stem canker fungus</name>
    <name type="synonym">Septoria musiva</name>
    <dbReference type="NCBI Taxonomy" id="692275"/>
    <lineage>
        <taxon>Eukaryota</taxon>
        <taxon>Fungi</taxon>
        <taxon>Dikarya</taxon>
        <taxon>Ascomycota</taxon>
        <taxon>Pezizomycotina</taxon>
        <taxon>Dothideomycetes</taxon>
        <taxon>Dothideomycetidae</taxon>
        <taxon>Mycosphaerellales</taxon>
        <taxon>Mycosphaerellaceae</taxon>
        <taxon>Sphaerulina</taxon>
    </lineage>
</organism>
<dbReference type="InterPro" id="IPR006102">
    <property type="entry name" value="Ig-like_GH2"/>
</dbReference>
<protein>
    <submittedName>
        <fullName evidence="8">Glycoside hydrolase family 2 protein</fullName>
    </submittedName>
</protein>
<keyword evidence="3" id="KW-0326">Glycosidase</keyword>
<dbReference type="InterPro" id="IPR051913">
    <property type="entry name" value="GH2_Domain-Containing"/>
</dbReference>
<name>M3C5D0_SPHMS</name>
<dbReference type="RefSeq" id="XP_016763582.1">
    <property type="nucleotide sequence ID" value="XM_016909520.1"/>
</dbReference>
<dbReference type="Gene3D" id="2.60.120.260">
    <property type="entry name" value="Galactose-binding domain-like"/>
    <property type="match status" value="1"/>
</dbReference>
<sequence>MQIFRISPATFLLILGSALGHIPLHFARQSQNATQPYQLQTPPLDTVYTSQVGLTPWPQHPRPKLRRKEWKSLNGIWQWTNATSLEDVNNPPFGQSLAREVLVPFCLESALSGIQGERLLYSWYRTTFDVPAYWSGDRVLLNFDAVDYEATVFVNGQNVTFNRGGYFAFSVDITDHLEAGDANELVVFVHDPTDSDANVIPIGKQTLEPSHIFYTSCSGIWQTVWLESVPFDHVSSLDIDGDAYGNLTIKAMTSGNVTSAVSVTVYEKNTTIVVATGTGQSNSAFGLMVENARLWSPETPTLYDVSIKSANDTIQSYTGFRTISRGSVNGVQRVLLNGASYFPFGTLDQGYWPDGIYTPPTYEAMVYDLEVLKTIGFDMLRKHIKVEPPLFYEAADRLGLLVMQDMPSLRPSQTRTLQNCTRETILPDDAQQAEFQRQLEILVTQFRSYTSIFSWVIYNEGWGQLTTQPYPEFQLTDFVKSLDPTRLVNSNTGWYDHGAGDFSDNHHYANPQCGTPWYSIASSPFDPSRIGFQGEFGGTGHNVSAKNLWKVEEALDTINQTYEIDQTLDIWNRRGHFLLSELLSQVEMYSCAGGVWTQTTDVEGEVNGMLTYDRRIIRPHVPQWRTDIQALYAASAARSNETAPVFEPAAV</sequence>
<evidence type="ECO:0000259" key="5">
    <source>
        <dbReference type="Pfam" id="PF00703"/>
    </source>
</evidence>
<dbReference type="SUPFAM" id="SSF49303">
    <property type="entry name" value="beta-Galactosidase/glucuronidase domain"/>
    <property type="match status" value="1"/>
</dbReference>
<feature type="signal peptide" evidence="4">
    <location>
        <begin position="1"/>
        <end position="20"/>
    </location>
</feature>
<dbReference type="PANTHER" id="PTHR42732:SF2">
    <property type="entry name" value="BETA-MANNOSIDASE"/>
    <property type="match status" value="1"/>
</dbReference>
<dbReference type="eggNOG" id="KOG2024">
    <property type="taxonomic scope" value="Eukaryota"/>
</dbReference>
<feature type="chain" id="PRO_5004032311" evidence="4">
    <location>
        <begin position="21"/>
        <end position="651"/>
    </location>
</feature>
<dbReference type="OrthoDB" id="408320at2759"/>
<dbReference type="EMBL" id="KB456261">
    <property type="protein sequence ID" value="EMF15461.1"/>
    <property type="molecule type" value="Genomic_DNA"/>
</dbReference>
<feature type="domain" description="Glycosyl hydrolases family 2 sugar binding" evidence="7">
    <location>
        <begin position="122"/>
        <end position="200"/>
    </location>
</feature>
<dbReference type="Proteomes" id="UP000016931">
    <property type="component" value="Unassembled WGS sequence"/>
</dbReference>
<dbReference type="HOGENOM" id="CLU_009935_3_1_1"/>
<dbReference type="Pfam" id="PF02836">
    <property type="entry name" value="Glyco_hydro_2_C"/>
    <property type="match status" value="1"/>
</dbReference>
<evidence type="ECO:0000313" key="9">
    <source>
        <dbReference type="Proteomes" id="UP000016931"/>
    </source>
</evidence>
<evidence type="ECO:0000256" key="1">
    <source>
        <dbReference type="ARBA" id="ARBA00007401"/>
    </source>
</evidence>
<dbReference type="Pfam" id="PF02837">
    <property type="entry name" value="Glyco_hydro_2_N"/>
    <property type="match status" value="1"/>
</dbReference>
<comment type="similarity">
    <text evidence="1">Belongs to the glycosyl hydrolase 2 family.</text>
</comment>
<keyword evidence="9" id="KW-1185">Reference proteome</keyword>